<accession>A0A941IUM2</accession>
<proteinExistence type="predicted"/>
<protein>
    <submittedName>
        <fullName evidence="1">DUF1697 domain-containing protein</fullName>
    </submittedName>
</protein>
<dbReference type="PANTHER" id="PTHR36439:SF1">
    <property type="entry name" value="DUF1697 DOMAIN-CONTAINING PROTEIN"/>
    <property type="match status" value="1"/>
</dbReference>
<dbReference type="InterPro" id="IPR012545">
    <property type="entry name" value="DUF1697"/>
</dbReference>
<dbReference type="Pfam" id="PF08002">
    <property type="entry name" value="DUF1697"/>
    <property type="match status" value="1"/>
</dbReference>
<dbReference type="SUPFAM" id="SSF160379">
    <property type="entry name" value="SP0830-like"/>
    <property type="match status" value="1"/>
</dbReference>
<keyword evidence="2" id="KW-1185">Reference proteome</keyword>
<dbReference type="Gene3D" id="3.30.70.1280">
    <property type="entry name" value="SP0830-like domains"/>
    <property type="match status" value="1"/>
</dbReference>
<dbReference type="Proteomes" id="UP000679220">
    <property type="component" value="Unassembled WGS sequence"/>
</dbReference>
<dbReference type="AlphaFoldDB" id="A0A941IUM2"/>
<reference evidence="1" key="1">
    <citation type="journal article" date="2018" name="Int. J. Syst. Evol. Microbiol.">
        <title>Carboxylicivirga sediminis sp. nov., isolated from coastal sediment.</title>
        <authorList>
            <person name="Wang F.Q."/>
            <person name="Ren L.H."/>
            <person name="Zou R.J."/>
            <person name="Sun Y.Z."/>
            <person name="Liu X.J."/>
            <person name="Jiang F."/>
            <person name="Liu L.J."/>
        </authorList>
    </citation>
    <scope>NUCLEOTIDE SEQUENCE</scope>
    <source>
        <strain evidence="1">JR1</strain>
    </source>
</reference>
<organism evidence="1 2">
    <name type="scientific">Carboxylicivirga sediminis</name>
    <dbReference type="NCBI Taxonomy" id="2006564"/>
    <lineage>
        <taxon>Bacteria</taxon>
        <taxon>Pseudomonadati</taxon>
        <taxon>Bacteroidota</taxon>
        <taxon>Bacteroidia</taxon>
        <taxon>Marinilabiliales</taxon>
        <taxon>Marinilabiliaceae</taxon>
        <taxon>Carboxylicivirga</taxon>
    </lineage>
</organism>
<comment type="caution">
    <text evidence="1">The sequence shown here is derived from an EMBL/GenBank/DDBJ whole genome shotgun (WGS) entry which is preliminary data.</text>
</comment>
<gene>
    <name evidence="1" type="ORF">KDU71_02150</name>
</gene>
<evidence type="ECO:0000313" key="1">
    <source>
        <dbReference type="EMBL" id="MBR8534345.1"/>
    </source>
</evidence>
<dbReference type="PIRSF" id="PIRSF008502">
    <property type="entry name" value="UCP008502"/>
    <property type="match status" value="1"/>
</dbReference>
<sequence length="177" mass="20581">MPRYISILRGINIGGKRKLLMTDLKQLYREFGFDNVVSYIQSGNLIFTCNVTNTSFIENSIAKAILERFGYNVPVLVFSSVEWKRMTSENPFSTHDINKLHVSLLKDLPTEYDVEVFKSKYFTPDLYHLNGQYIYIKCDGKYHQSKLSNTAIERHLKVEATTRNWKTAIKISELLNE</sequence>
<dbReference type="RefSeq" id="WP_212188251.1">
    <property type="nucleotide sequence ID" value="NZ_JAGTAR010000002.1"/>
</dbReference>
<dbReference type="EMBL" id="JAGTAR010000002">
    <property type="protein sequence ID" value="MBR8534345.1"/>
    <property type="molecule type" value="Genomic_DNA"/>
</dbReference>
<name>A0A941IUM2_9BACT</name>
<reference evidence="1" key="2">
    <citation type="submission" date="2021-04" db="EMBL/GenBank/DDBJ databases">
        <authorList>
            <person name="Zhang T."/>
            <person name="Zhang Y."/>
            <person name="Lu D."/>
            <person name="Zuo D."/>
            <person name="Du Z."/>
        </authorList>
    </citation>
    <scope>NUCLEOTIDE SEQUENCE</scope>
    <source>
        <strain evidence="1">JR1</strain>
    </source>
</reference>
<evidence type="ECO:0000313" key="2">
    <source>
        <dbReference type="Proteomes" id="UP000679220"/>
    </source>
</evidence>
<dbReference type="PANTHER" id="PTHR36439">
    <property type="entry name" value="BLL4334 PROTEIN"/>
    <property type="match status" value="1"/>
</dbReference>